<protein>
    <recommendedName>
        <fullName evidence="8">Major facilitator superfamily (MFS) profile domain-containing protein</fullName>
    </recommendedName>
</protein>
<feature type="domain" description="Major facilitator superfamily (MFS) profile" evidence="8">
    <location>
        <begin position="19"/>
        <end position="569"/>
    </location>
</feature>
<dbReference type="AlphaFoldDB" id="A0A7H9AY41"/>
<comment type="subcellular location">
    <subcellularLocation>
        <location evidence="1">Membrane</location>
        <topology evidence="1">Multi-pass membrane protein</topology>
    </subcellularLocation>
</comment>
<dbReference type="GO" id="GO:0016020">
    <property type="term" value="C:membrane"/>
    <property type="evidence" value="ECO:0007669"/>
    <property type="project" value="UniProtKB-SubCell"/>
</dbReference>
<name>A0A7H9AY41_ZYGMR</name>
<evidence type="ECO:0000256" key="2">
    <source>
        <dbReference type="ARBA" id="ARBA00022448"/>
    </source>
</evidence>
<reference evidence="9 10" key="1">
    <citation type="submission" date="2020-07" db="EMBL/GenBank/DDBJ databases">
        <title>The yeast mating-type switching endonuclease HO is a domesticated member of an unorthodox homing genetic element family.</title>
        <authorList>
            <person name="Coughlan A.Y."/>
            <person name="Lombardi L."/>
            <person name="Braun-Galleani S."/>
            <person name="Martos A.R."/>
            <person name="Galeote V."/>
            <person name="Bigey F."/>
            <person name="Dequin S."/>
            <person name="Byrne K.P."/>
            <person name="Wolfe K.H."/>
        </authorList>
    </citation>
    <scope>NUCLEOTIDE SEQUENCE [LARGE SCALE GENOMIC DNA]</scope>
    <source>
        <strain evidence="9 10">NRRL Y-6702</strain>
    </source>
</reference>
<dbReference type="InterPro" id="IPR011701">
    <property type="entry name" value="MFS"/>
</dbReference>
<evidence type="ECO:0000259" key="8">
    <source>
        <dbReference type="PROSITE" id="PS50850"/>
    </source>
</evidence>
<keyword evidence="5 7" id="KW-0472">Membrane</keyword>
<proteinExistence type="predicted"/>
<dbReference type="KEGG" id="zmk:HG535_0B03780"/>
<evidence type="ECO:0000313" key="9">
    <source>
        <dbReference type="EMBL" id="QLG71338.1"/>
    </source>
</evidence>
<feature type="transmembrane region" description="Helical" evidence="7">
    <location>
        <begin position="148"/>
        <end position="173"/>
    </location>
</feature>
<feature type="transmembrane region" description="Helical" evidence="7">
    <location>
        <begin position="542"/>
        <end position="559"/>
    </location>
</feature>
<dbReference type="CDD" id="cd17330">
    <property type="entry name" value="MFS_SLC46_TetA_like"/>
    <property type="match status" value="1"/>
</dbReference>
<feature type="transmembrane region" description="Helical" evidence="7">
    <location>
        <begin position="116"/>
        <end position="136"/>
    </location>
</feature>
<keyword evidence="3 7" id="KW-0812">Transmembrane</keyword>
<feature type="transmembrane region" description="Helical" evidence="7">
    <location>
        <begin position="91"/>
        <end position="110"/>
    </location>
</feature>
<feature type="region of interest" description="Disordered" evidence="6">
    <location>
        <begin position="261"/>
        <end position="297"/>
    </location>
</feature>
<evidence type="ECO:0000256" key="3">
    <source>
        <dbReference type="ARBA" id="ARBA00022692"/>
    </source>
</evidence>
<dbReference type="PANTHER" id="PTHR23504">
    <property type="entry name" value="MAJOR FACILITATOR SUPERFAMILY DOMAIN-CONTAINING PROTEIN 10"/>
    <property type="match status" value="1"/>
</dbReference>
<keyword evidence="2" id="KW-0813">Transport</keyword>
<feature type="transmembrane region" description="Helical" evidence="7">
    <location>
        <begin position="511"/>
        <end position="536"/>
    </location>
</feature>
<dbReference type="OrthoDB" id="10262656at2759"/>
<feature type="transmembrane region" description="Helical" evidence="7">
    <location>
        <begin position="414"/>
        <end position="433"/>
    </location>
</feature>
<evidence type="ECO:0000256" key="5">
    <source>
        <dbReference type="ARBA" id="ARBA00023136"/>
    </source>
</evidence>
<dbReference type="SUPFAM" id="SSF103473">
    <property type="entry name" value="MFS general substrate transporter"/>
    <property type="match status" value="1"/>
</dbReference>
<sequence length="601" mass="68239">MVHKTLTFKEQMNGFPWRQLLAVSIVRVSEPIAFTSLFPYVYFMVKDFHIAPDDAQVSKYSGYLSSSFALCQVLSAYYWGSFSERHGRKLALILGLMGSIVSLLILGFSRNFYQAMLARILMGLLNGNVGVIRTMIGEIATERRHQALAFSTMPLLFQLGSIIGLMIGGYLVFRPTGSSGDYIPKWVPHCLKAVVRSYPYALPNLVVTSFLFIGLVNAALFLEETHPVKKLRRDYGVELGDYIRTKIFGLKPILRPWQRHEDTDSVGTTAEVEPTAESMTTEPTETSQLLQDDNSSCDSIPSIPHTLTRRQSIALIRTYSSYEPTDLNKSERISADDGCSELSIWHHVFHTKVFYPISVNFIMSLHLTVYSEFLPVFLAYDLEKDPQNPHQLASKFPWKISGGISYLPQQTGTLLSTTGIFGVFVVIFIFPIVDRKFDCLKIFRSLVLLYPIIYVMVPYVIFLQQENIPKWWTSVYLYFITGTKTLCGALTFPQIMLLIHNSSPLSCRAVINGATISISAAARFIGPLIWGFLISWSEEKDVAWVSWWSLGLICMIALYQSYKIEPLNDYEDITVEREDQTSRQFSHKLRRSSLNSLANRR</sequence>
<keyword evidence="4 7" id="KW-1133">Transmembrane helix</keyword>
<evidence type="ECO:0000256" key="7">
    <source>
        <dbReference type="SAM" id="Phobius"/>
    </source>
</evidence>
<dbReference type="InterPro" id="IPR020846">
    <property type="entry name" value="MFS_dom"/>
</dbReference>
<accession>A0A7H9AY41</accession>
<dbReference type="GeneID" id="59234999"/>
<dbReference type="RefSeq" id="XP_037143066.1">
    <property type="nucleotide sequence ID" value="XM_037287171.1"/>
</dbReference>
<feature type="transmembrane region" description="Helical" evidence="7">
    <location>
        <begin position="20"/>
        <end position="42"/>
    </location>
</feature>
<dbReference type="EMBL" id="CP058605">
    <property type="protein sequence ID" value="QLG71338.1"/>
    <property type="molecule type" value="Genomic_DNA"/>
</dbReference>
<dbReference type="Gene3D" id="1.20.1250.20">
    <property type="entry name" value="MFS general substrate transporter like domains"/>
    <property type="match status" value="1"/>
</dbReference>
<organism evidence="9 10">
    <name type="scientific">Zygotorulaspora mrakii</name>
    <name type="common">Zygosaccharomyces mrakii</name>
    <dbReference type="NCBI Taxonomy" id="42260"/>
    <lineage>
        <taxon>Eukaryota</taxon>
        <taxon>Fungi</taxon>
        <taxon>Dikarya</taxon>
        <taxon>Ascomycota</taxon>
        <taxon>Saccharomycotina</taxon>
        <taxon>Saccharomycetes</taxon>
        <taxon>Saccharomycetales</taxon>
        <taxon>Saccharomycetaceae</taxon>
        <taxon>Zygotorulaspora</taxon>
    </lineage>
</organism>
<dbReference type="Pfam" id="PF07690">
    <property type="entry name" value="MFS_1"/>
    <property type="match status" value="1"/>
</dbReference>
<feature type="transmembrane region" description="Helical" evidence="7">
    <location>
        <begin position="353"/>
        <end position="380"/>
    </location>
</feature>
<dbReference type="GO" id="GO:0022857">
    <property type="term" value="F:transmembrane transporter activity"/>
    <property type="evidence" value="ECO:0007669"/>
    <property type="project" value="InterPro"/>
</dbReference>
<evidence type="ECO:0000256" key="6">
    <source>
        <dbReference type="SAM" id="MobiDB-lite"/>
    </source>
</evidence>
<evidence type="ECO:0000256" key="1">
    <source>
        <dbReference type="ARBA" id="ARBA00004141"/>
    </source>
</evidence>
<feature type="transmembrane region" description="Helical" evidence="7">
    <location>
        <begin position="475"/>
        <end position="499"/>
    </location>
</feature>
<gene>
    <name evidence="9" type="ORF">HG535_0B03780</name>
</gene>
<evidence type="ECO:0000256" key="4">
    <source>
        <dbReference type="ARBA" id="ARBA00022989"/>
    </source>
</evidence>
<dbReference type="PROSITE" id="PS50850">
    <property type="entry name" value="MFS"/>
    <property type="match status" value="1"/>
</dbReference>
<feature type="compositionally biased region" description="Polar residues" evidence="6">
    <location>
        <begin position="277"/>
        <end position="297"/>
    </location>
</feature>
<feature type="transmembrane region" description="Helical" evidence="7">
    <location>
        <begin position="445"/>
        <end position="463"/>
    </location>
</feature>
<feature type="transmembrane region" description="Helical" evidence="7">
    <location>
        <begin position="62"/>
        <end position="79"/>
    </location>
</feature>
<dbReference type="InterPro" id="IPR036259">
    <property type="entry name" value="MFS_trans_sf"/>
</dbReference>
<keyword evidence="10" id="KW-1185">Reference proteome</keyword>
<feature type="transmembrane region" description="Helical" evidence="7">
    <location>
        <begin position="201"/>
        <end position="222"/>
    </location>
</feature>
<dbReference type="Proteomes" id="UP000509704">
    <property type="component" value="Chromosome 2"/>
</dbReference>
<evidence type="ECO:0000313" key="10">
    <source>
        <dbReference type="Proteomes" id="UP000509704"/>
    </source>
</evidence>
<dbReference type="PANTHER" id="PTHR23504:SF15">
    <property type="entry name" value="MAJOR FACILITATOR SUPERFAMILY (MFS) PROFILE DOMAIN-CONTAINING PROTEIN"/>
    <property type="match status" value="1"/>
</dbReference>